<evidence type="ECO:0000256" key="1">
    <source>
        <dbReference type="SAM" id="Phobius"/>
    </source>
</evidence>
<dbReference type="OrthoDB" id="9792475at2"/>
<gene>
    <name evidence="2" type="ORF">CCS01_00035</name>
</gene>
<accession>A0A2S6NPJ4</accession>
<evidence type="ECO:0000313" key="3">
    <source>
        <dbReference type="Proteomes" id="UP000239724"/>
    </source>
</evidence>
<sequence length="181" mass="19138">MSEESEFYGIAAEFAEPDGLLAAVSSLRSRGIGLLDALSPLPISGMDAALGTSGRSLGVAAVAGVLLGGFGCFGMIVIATVVAYPIIVGGRPLLSWPYYVIPSVAAAMLTGAVVLFVVMLFLDRLPRLNHPVFNIDGIQGVTTDRLFLVVEARTSDFDAEAVEHALAELPVRPLRIQRVER</sequence>
<evidence type="ECO:0000313" key="2">
    <source>
        <dbReference type="EMBL" id="PPQ40873.1"/>
    </source>
</evidence>
<keyword evidence="3" id="KW-1185">Reference proteome</keyword>
<reference evidence="2 3" key="1">
    <citation type="journal article" date="2018" name="Arch. Microbiol.">
        <title>New insights into the metabolic potential of the phototrophic purple bacterium Rhodopila globiformis DSM 161(T) from its draft genome sequence and evidence for a vanadium-dependent nitrogenase.</title>
        <authorList>
            <person name="Imhoff J.F."/>
            <person name="Rahn T."/>
            <person name="Kunzel S."/>
            <person name="Neulinger S.C."/>
        </authorList>
    </citation>
    <scope>NUCLEOTIDE SEQUENCE [LARGE SCALE GENOMIC DNA]</scope>
    <source>
        <strain evidence="2 3">DSM 161</strain>
    </source>
</reference>
<feature type="transmembrane region" description="Helical" evidence="1">
    <location>
        <begin position="59"/>
        <end position="87"/>
    </location>
</feature>
<proteinExistence type="predicted"/>
<keyword evidence="1" id="KW-0812">Transmembrane</keyword>
<feature type="transmembrane region" description="Helical" evidence="1">
    <location>
        <begin position="99"/>
        <end position="122"/>
    </location>
</feature>
<name>A0A2S6NPJ4_RHOGL</name>
<keyword evidence="1" id="KW-1133">Transmembrane helix</keyword>
<evidence type="ECO:0008006" key="4">
    <source>
        <dbReference type="Google" id="ProtNLM"/>
    </source>
</evidence>
<dbReference type="Proteomes" id="UP000239724">
    <property type="component" value="Unassembled WGS sequence"/>
</dbReference>
<dbReference type="Pfam" id="PF11821">
    <property type="entry name" value="ActD"/>
    <property type="match status" value="1"/>
</dbReference>
<organism evidence="2 3">
    <name type="scientific">Rhodopila globiformis</name>
    <name type="common">Rhodopseudomonas globiformis</name>
    <dbReference type="NCBI Taxonomy" id="1071"/>
    <lineage>
        <taxon>Bacteria</taxon>
        <taxon>Pseudomonadati</taxon>
        <taxon>Pseudomonadota</taxon>
        <taxon>Alphaproteobacteria</taxon>
        <taxon>Acetobacterales</taxon>
        <taxon>Acetobacteraceae</taxon>
        <taxon>Rhodopila</taxon>
    </lineage>
</organism>
<comment type="caution">
    <text evidence="2">The sequence shown here is derived from an EMBL/GenBank/DDBJ whole genome shotgun (WGS) entry which is preliminary data.</text>
</comment>
<dbReference type="RefSeq" id="WP_104516808.1">
    <property type="nucleotide sequence ID" value="NZ_NHRY01000003.1"/>
</dbReference>
<dbReference type="EMBL" id="NHRY01000003">
    <property type="protein sequence ID" value="PPQ40873.1"/>
    <property type="molecule type" value="Genomic_DNA"/>
</dbReference>
<keyword evidence="1" id="KW-0472">Membrane</keyword>
<dbReference type="AlphaFoldDB" id="A0A2S6NPJ4"/>
<dbReference type="InterPro" id="IPR021776">
    <property type="entry name" value="ActD"/>
</dbReference>
<dbReference type="PANTHER" id="PTHR40394:SF2">
    <property type="entry name" value="QUINOL:CYTOCHROME C OXIDOREDUCTASE MEMBRANE PROTEIN"/>
    <property type="match status" value="1"/>
</dbReference>
<protein>
    <recommendedName>
        <fullName evidence="4">DUF3341 domain-containing protein</fullName>
    </recommendedName>
</protein>
<dbReference type="PANTHER" id="PTHR40394">
    <property type="entry name" value="LIPOPROTEIN-RELATED"/>
    <property type="match status" value="1"/>
</dbReference>